<dbReference type="NCBIfam" id="TIGR02532">
    <property type="entry name" value="IV_pilin_GFxxxE"/>
    <property type="match status" value="1"/>
</dbReference>
<proteinExistence type="inferred from homology"/>
<dbReference type="GO" id="GO:0015627">
    <property type="term" value="C:type II protein secretion system complex"/>
    <property type="evidence" value="ECO:0007669"/>
    <property type="project" value="InterPro"/>
</dbReference>
<comment type="subcellular location">
    <subcellularLocation>
        <location evidence="1">Cell inner membrane</location>
        <topology evidence="1">Single-pass membrane protein</topology>
    </subcellularLocation>
</comment>
<keyword evidence="8" id="KW-0472">Membrane</keyword>
<dbReference type="GO" id="GO:0015628">
    <property type="term" value="P:protein secretion by the type II secretion system"/>
    <property type="evidence" value="ECO:0007669"/>
    <property type="project" value="InterPro"/>
</dbReference>
<evidence type="ECO:0000256" key="4">
    <source>
        <dbReference type="ARBA" id="ARBA00022481"/>
    </source>
</evidence>
<dbReference type="AlphaFoldDB" id="A0A0A2WJ53"/>
<evidence type="ECO:0000256" key="9">
    <source>
        <dbReference type="ARBA" id="ARBA00025772"/>
    </source>
</evidence>
<evidence type="ECO:0000256" key="7">
    <source>
        <dbReference type="ARBA" id="ARBA00022989"/>
    </source>
</evidence>
<dbReference type="Proteomes" id="UP000030518">
    <property type="component" value="Unassembled WGS sequence"/>
</dbReference>
<dbReference type="EMBL" id="JRKJ01000016">
    <property type="protein sequence ID" value="KGQ18737.1"/>
    <property type="molecule type" value="Genomic_DNA"/>
</dbReference>
<reference evidence="12 13" key="1">
    <citation type="submission" date="2014-09" db="EMBL/GenBank/DDBJ databases">
        <title>Genome sequences of Lysobacter dokdonensis DS-58.</title>
        <authorList>
            <person name="Kim J.F."/>
            <person name="Kwak M.-J."/>
        </authorList>
    </citation>
    <scope>NUCLEOTIDE SEQUENCE [LARGE SCALE GENOMIC DNA]</scope>
    <source>
        <strain evidence="12 13">DS-58</strain>
    </source>
</reference>
<dbReference type="InterPro" id="IPR022346">
    <property type="entry name" value="T2SS_GspH"/>
</dbReference>
<dbReference type="Pfam" id="PF07963">
    <property type="entry name" value="N_methyl"/>
    <property type="match status" value="1"/>
</dbReference>
<dbReference type="OrthoDB" id="6025133at2"/>
<comment type="similarity">
    <text evidence="9">Belongs to the GSP H family.</text>
</comment>
<keyword evidence="13" id="KW-1185">Reference proteome</keyword>
<evidence type="ECO:0000313" key="12">
    <source>
        <dbReference type="EMBL" id="KGQ18737.1"/>
    </source>
</evidence>
<dbReference type="RefSeq" id="WP_161786949.1">
    <property type="nucleotide sequence ID" value="NZ_JRKJ01000016.1"/>
</dbReference>
<gene>
    <name evidence="12" type="ORF">LF41_270</name>
</gene>
<dbReference type="STRING" id="1300345.LF41_270"/>
<dbReference type="GO" id="GO:0005886">
    <property type="term" value="C:plasma membrane"/>
    <property type="evidence" value="ECO:0007669"/>
    <property type="project" value="UniProtKB-SubCell"/>
</dbReference>
<accession>A0A0A2WJ53</accession>
<keyword evidence="7" id="KW-1133">Transmembrane helix</keyword>
<evidence type="ECO:0000259" key="11">
    <source>
        <dbReference type="Pfam" id="PF12019"/>
    </source>
</evidence>
<protein>
    <recommendedName>
        <fullName evidence="2">Type II secretion system protein H</fullName>
    </recommendedName>
    <alternativeName>
        <fullName evidence="10">General secretion pathway protein H</fullName>
    </alternativeName>
</protein>
<evidence type="ECO:0000256" key="3">
    <source>
        <dbReference type="ARBA" id="ARBA00022475"/>
    </source>
</evidence>
<dbReference type="Gene3D" id="3.30.700.10">
    <property type="entry name" value="Glycoprotein, Type 4 Pilin"/>
    <property type="match status" value="1"/>
</dbReference>
<sequence length="192" mass="19781">MRAQRSPGFTLLELMIAVAILAVLAALAAPSLSDFFDRHRVRAAADDVSSLISHARAESVKHDLPITIAMNGSGTAWCVGANEATPPTGGAPAGESAACDCTQDTQCMVAGIRQVVSSGEYRGVAIGALPSDFRFDNTLGAIVTTGGLLGSRQVTLTSPSGKYDVVVEVETLGQARSCTPSSRPAMSGMPQC</sequence>
<evidence type="ECO:0000256" key="2">
    <source>
        <dbReference type="ARBA" id="ARBA00021549"/>
    </source>
</evidence>
<name>A0A0A2WJ53_9GAMM</name>
<evidence type="ECO:0000256" key="5">
    <source>
        <dbReference type="ARBA" id="ARBA00022519"/>
    </source>
</evidence>
<evidence type="ECO:0000256" key="6">
    <source>
        <dbReference type="ARBA" id="ARBA00022692"/>
    </source>
</evidence>
<dbReference type="Pfam" id="PF12019">
    <property type="entry name" value="GspH"/>
    <property type="match status" value="1"/>
</dbReference>
<dbReference type="PATRIC" id="fig|1300345.3.peg.1946"/>
<dbReference type="InterPro" id="IPR045584">
    <property type="entry name" value="Pilin-like"/>
</dbReference>
<evidence type="ECO:0000256" key="10">
    <source>
        <dbReference type="ARBA" id="ARBA00030775"/>
    </source>
</evidence>
<evidence type="ECO:0000256" key="8">
    <source>
        <dbReference type="ARBA" id="ARBA00023136"/>
    </source>
</evidence>
<feature type="domain" description="General secretion pathway GspH" evidence="11">
    <location>
        <begin position="44"/>
        <end position="170"/>
    </location>
</feature>
<evidence type="ECO:0000256" key="1">
    <source>
        <dbReference type="ARBA" id="ARBA00004377"/>
    </source>
</evidence>
<comment type="caution">
    <text evidence="12">The sequence shown here is derived from an EMBL/GenBank/DDBJ whole genome shotgun (WGS) entry which is preliminary data.</text>
</comment>
<organism evidence="12 13">
    <name type="scientific">Lysobacter dokdonensis DS-58</name>
    <dbReference type="NCBI Taxonomy" id="1300345"/>
    <lineage>
        <taxon>Bacteria</taxon>
        <taxon>Pseudomonadati</taxon>
        <taxon>Pseudomonadota</taxon>
        <taxon>Gammaproteobacteria</taxon>
        <taxon>Lysobacterales</taxon>
        <taxon>Lysobacteraceae</taxon>
        <taxon>Noviluteimonas</taxon>
    </lineage>
</organism>
<dbReference type="eggNOG" id="COG4970">
    <property type="taxonomic scope" value="Bacteria"/>
</dbReference>
<keyword evidence="5" id="KW-0997">Cell inner membrane</keyword>
<dbReference type="SUPFAM" id="SSF54523">
    <property type="entry name" value="Pili subunits"/>
    <property type="match status" value="1"/>
</dbReference>
<dbReference type="InterPro" id="IPR012902">
    <property type="entry name" value="N_methyl_site"/>
</dbReference>
<keyword evidence="4" id="KW-0488">Methylation</keyword>
<keyword evidence="6" id="KW-0812">Transmembrane</keyword>
<keyword evidence="3" id="KW-1003">Cell membrane</keyword>
<evidence type="ECO:0000313" key="13">
    <source>
        <dbReference type="Proteomes" id="UP000030518"/>
    </source>
</evidence>